<feature type="disulfide bond" evidence="11">
    <location>
        <begin position="55"/>
        <end position="69"/>
    </location>
</feature>
<dbReference type="AlphaFoldDB" id="A0A0L8GRU3"/>
<comment type="similarity">
    <text evidence="2 10">Belongs to the UQCRH/QCR6 family.</text>
</comment>
<dbReference type="PANTHER" id="PTHR15336">
    <property type="entry name" value="UBIQUINOL-CYTOCHROME C REDUCTASE COMPLEX 7.8 KDA PROTEIN"/>
    <property type="match status" value="1"/>
</dbReference>
<organism evidence="14">
    <name type="scientific">Octopus bimaculoides</name>
    <name type="common">California two-spotted octopus</name>
    <dbReference type="NCBI Taxonomy" id="37653"/>
    <lineage>
        <taxon>Eukaryota</taxon>
        <taxon>Metazoa</taxon>
        <taxon>Spiralia</taxon>
        <taxon>Lophotrochozoa</taxon>
        <taxon>Mollusca</taxon>
        <taxon>Cephalopoda</taxon>
        <taxon>Coleoidea</taxon>
        <taxon>Octopodiformes</taxon>
        <taxon>Octopoda</taxon>
        <taxon>Incirrata</taxon>
        <taxon>Octopodidae</taxon>
        <taxon>Octopus</taxon>
    </lineage>
</organism>
<comment type="function">
    <text evidence="10">Component of the ubiquinol-cytochrome c oxidoreductase, a multisubunit transmembrane complex that is part of the mitochondrial electron transport chain which drives oxidative phosphorylation.</text>
</comment>
<dbReference type="Gene3D" id="1.10.287.20">
    <property type="entry name" value="Ubiquinol-cytochrome C reductase hinge domain"/>
    <property type="match status" value="1"/>
</dbReference>
<evidence type="ECO:0000256" key="10">
    <source>
        <dbReference type="PIRNR" id="PIRNR000019"/>
    </source>
</evidence>
<evidence type="ECO:0000256" key="5">
    <source>
        <dbReference type="ARBA" id="ARBA00022792"/>
    </source>
</evidence>
<dbReference type="EMBL" id="KQ420787">
    <property type="protein sequence ID" value="KOF79330.1"/>
    <property type="molecule type" value="Genomic_DNA"/>
</dbReference>
<gene>
    <name evidence="14" type="ORF">OCBIM_22029619mg</name>
</gene>
<evidence type="ECO:0000256" key="3">
    <source>
        <dbReference type="ARBA" id="ARBA00022448"/>
    </source>
</evidence>
<dbReference type="InterPro" id="IPR036811">
    <property type="entry name" value="Ubol_cytC_Rdtase_hinge_dom_sf"/>
</dbReference>
<dbReference type="PANTHER" id="PTHR15336:SF0">
    <property type="entry name" value="CYTOCHROME B-C1 COMPLEX SUBUNIT 6, MITOCHONDRIAL"/>
    <property type="match status" value="1"/>
</dbReference>
<evidence type="ECO:0000256" key="4">
    <source>
        <dbReference type="ARBA" id="ARBA00022660"/>
    </source>
</evidence>
<proteinExistence type="inferred from homology"/>
<dbReference type="FunFam" id="1.10.287.20:FF:000001">
    <property type="entry name" value="Cytochrome b-c1 complex subunit 6"/>
    <property type="match status" value="1"/>
</dbReference>
<dbReference type="KEGG" id="obi:106875321"/>
<dbReference type="Pfam" id="PF02320">
    <property type="entry name" value="UCR_hinge"/>
    <property type="match status" value="1"/>
</dbReference>
<keyword evidence="9 11" id="KW-1015">Disulfide bond</keyword>
<feature type="disulfide bond" evidence="11">
    <location>
        <begin position="40"/>
        <end position="83"/>
    </location>
</feature>
<dbReference type="InterPro" id="IPR023184">
    <property type="entry name" value="Ubol_cytC_Rdtase_hinge_dom"/>
</dbReference>
<feature type="region of interest" description="Disordered" evidence="12">
    <location>
        <begin position="1"/>
        <end position="33"/>
    </location>
</feature>
<evidence type="ECO:0000256" key="11">
    <source>
        <dbReference type="PIRSR" id="PIRSR000019-1"/>
    </source>
</evidence>
<dbReference type="InterPro" id="IPR003422">
    <property type="entry name" value="Cyt_b-c1_6"/>
</dbReference>
<dbReference type="SUPFAM" id="SSF81531">
    <property type="entry name" value="Non-heme 11 kDa protein of cytochrome bc1 complex (Ubiquinol-cytochrome c reductase)"/>
    <property type="match status" value="1"/>
</dbReference>
<evidence type="ECO:0000256" key="2">
    <source>
        <dbReference type="ARBA" id="ARBA00006498"/>
    </source>
</evidence>
<reference evidence="14" key="1">
    <citation type="submission" date="2015-07" db="EMBL/GenBank/DDBJ databases">
        <title>MeaNS - Measles Nucleotide Surveillance Program.</title>
        <authorList>
            <person name="Tran T."/>
            <person name="Druce J."/>
        </authorList>
    </citation>
    <scope>NUCLEOTIDE SEQUENCE</scope>
    <source>
        <strain evidence="14">UCB-OBI-ISO-001</strain>
        <tissue evidence="14">Gonad</tissue>
    </source>
</reference>
<dbReference type="OrthoDB" id="405848at2759"/>
<protein>
    <recommendedName>
        <fullName evidence="10">Cytochrome b-c1 complex subunit 6</fullName>
    </recommendedName>
</protein>
<evidence type="ECO:0000256" key="6">
    <source>
        <dbReference type="ARBA" id="ARBA00022982"/>
    </source>
</evidence>
<keyword evidence="6 10" id="KW-0249">Electron transport</keyword>
<evidence type="ECO:0000313" key="14">
    <source>
        <dbReference type="EMBL" id="KOF79330.1"/>
    </source>
</evidence>
<evidence type="ECO:0000256" key="8">
    <source>
        <dbReference type="ARBA" id="ARBA00023136"/>
    </source>
</evidence>
<evidence type="ECO:0000256" key="1">
    <source>
        <dbReference type="ARBA" id="ARBA00004137"/>
    </source>
</evidence>
<feature type="compositionally biased region" description="Acidic residues" evidence="12">
    <location>
        <begin position="12"/>
        <end position="31"/>
    </location>
</feature>
<evidence type="ECO:0000256" key="9">
    <source>
        <dbReference type="ARBA" id="ARBA00023157"/>
    </source>
</evidence>
<sequence length="93" mass="10943">MKVLDTIHASDEPEEEPEAEEEEEEEEELEDIHDHLRAKCREDNCSKYQEKLDTCNDRVNSRTKTSEDCTEEIMDLFHCVDYCAAKTLFSKLK</sequence>
<keyword evidence="7 10" id="KW-0496">Mitochondrion</keyword>
<evidence type="ECO:0000256" key="7">
    <source>
        <dbReference type="ARBA" id="ARBA00023128"/>
    </source>
</evidence>
<keyword evidence="3 10" id="KW-0813">Transport</keyword>
<dbReference type="STRING" id="37653.A0A0L8GRU3"/>
<comment type="subcellular location">
    <subcellularLocation>
        <location evidence="1">Mitochondrion inner membrane</location>
        <topology evidence="1">Peripheral membrane protein</topology>
        <orientation evidence="1">Intermembrane side</orientation>
    </subcellularLocation>
</comment>
<keyword evidence="5 10" id="KW-0999">Mitochondrion inner membrane</keyword>
<keyword evidence="8 10" id="KW-0472">Membrane</keyword>
<dbReference type="GO" id="GO:0006122">
    <property type="term" value="P:mitochondrial electron transport, ubiquinol to cytochrome c"/>
    <property type="evidence" value="ECO:0007669"/>
    <property type="project" value="InterPro"/>
</dbReference>
<keyword evidence="4 10" id="KW-0679">Respiratory chain</keyword>
<dbReference type="GO" id="GO:0005743">
    <property type="term" value="C:mitochondrial inner membrane"/>
    <property type="evidence" value="ECO:0007669"/>
    <property type="project" value="UniProtKB-SubCell"/>
</dbReference>
<accession>A0A0L8GRU3</accession>
<evidence type="ECO:0000256" key="12">
    <source>
        <dbReference type="SAM" id="MobiDB-lite"/>
    </source>
</evidence>
<evidence type="ECO:0000259" key="13">
    <source>
        <dbReference type="Pfam" id="PF02320"/>
    </source>
</evidence>
<feature type="domain" description="Ubiquinol-cytochrome C reductase hinge" evidence="13">
    <location>
        <begin position="31"/>
        <end position="93"/>
    </location>
</feature>
<dbReference type="PIRSF" id="PIRSF000019">
    <property type="entry name" value="Bc1_11K"/>
    <property type="match status" value="1"/>
</dbReference>
<dbReference type="OMA" id="NTCNDRV"/>
<name>A0A0L8GRU3_OCTBM</name>